<comment type="pathway">
    <text evidence="2">Alkene biosynthesis; ethylene biosynthesis via 2-oxoglutarate.</text>
</comment>
<comment type="similarity">
    <text evidence="11">Belongs to the iron/ascorbate-dependent oxidoreductase family.</text>
</comment>
<dbReference type="Gene3D" id="2.60.120.330">
    <property type="entry name" value="B-lactam Antibiotic, Isopenicillin N Synthase, Chain"/>
    <property type="match status" value="1"/>
</dbReference>
<gene>
    <name evidence="13" type="ORF">GOB93_09130</name>
</gene>
<dbReference type="InterPro" id="IPR027443">
    <property type="entry name" value="IPNS-like_sf"/>
</dbReference>
<dbReference type="EC" id="1.14.20.7" evidence="3"/>
<evidence type="ECO:0000256" key="1">
    <source>
        <dbReference type="ARBA" id="ARBA00001954"/>
    </source>
</evidence>
<evidence type="ECO:0000256" key="11">
    <source>
        <dbReference type="RuleBase" id="RU003682"/>
    </source>
</evidence>
<keyword evidence="14" id="KW-1185">Reference proteome</keyword>
<comment type="cofactor">
    <cofactor evidence="1">
        <name>Fe(2+)</name>
        <dbReference type="ChEBI" id="CHEBI:29033"/>
    </cofactor>
</comment>
<sequence>MKHVIPELDLSVFEAATDAGRARLAAGVDDACRQCGFLFISGHGVPAALSDAMWEVTKQFFALPEARKLDVISPVPGGPYGYQRLGSEYLARSRDGVPDTDTEQQPDRKETFSCGPFRAPGADPEETAFCFAPVPWPEQPEAFRSTWHAWYIAMEQLAARIMTVFAHALTLPSGYFREFFTAPVSALRALNYPAVGTGRQESSVRAGAHSDYGTLTILLPQAGGAGLQVLAPDGSWVDVMAPPGAFVINIGDLMARWTNGRWASTVHRVVREAGCDHDTPRQSLAFFQQPDWNAEIVPFSSCVTPDRPAAFGPVRSGRYLRDKFRSTQPSQT</sequence>
<comment type="caution">
    <text evidence="13">The sequence shown here is derived from an EMBL/GenBank/DDBJ whole genome shotgun (WGS) entry which is preliminary data.</text>
</comment>
<evidence type="ECO:0000313" key="13">
    <source>
        <dbReference type="EMBL" id="NHN84803.1"/>
    </source>
</evidence>
<dbReference type="PRINTS" id="PR00682">
    <property type="entry name" value="IPNSYNTHASE"/>
</dbReference>
<dbReference type="InterPro" id="IPR026992">
    <property type="entry name" value="DIOX_N"/>
</dbReference>
<dbReference type="PANTHER" id="PTHR47990">
    <property type="entry name" value="2-OXOGLUTARATE (2OG) AND FE(II)-DEPENDENT OXYGENASE SUPERFAMILY PROTEIN-RELATED"/>
    <property type="match status" value="1"/>
</dbReference>
<dbReference type="InterPro" id="IPR044861">
    <property type="entry name" value="IPNS-like_FE2OG_OXY"/>
</dbReference>
<dbReference type="InterPro" id="IPR005123">
    <property type="entry name" value="Oxoglu/Fe-dep_dioxygenase_dom"/>
</dbReference>
<dbReference type="PROSITE" id="PS51471">
    <property type="entry name" value="FE2OG_OXY"/>
    <property type="match status" value="1"/>
</dbReference>
<evidence type="ECO:0000256" key="9">
    <source>
        <dbReference type="ARBA" id="ARBA00047725"/>
    </source>
</evidence>
<dbReference type="EMBL" id="WOTB01000010">
    <property type="protein sequence ID" value="NHN84803.1"/>
    <property type="molecule type" value="Genomic_DNA"/>
</dbReference>
<keyword evidence="6" id="KW-0266">Ethylene biosynthesis</keyword>
<comment type="catalytic activity">
    <reaction evidence="9">
        <text>2-oxoglutarate + O2 + 2 H(+) = ethene + 3 CO2 + H2O</text>
        <dbReference type="Rhea" id="RHEA:31523"/>
        <dbReference type="ChEBI" id="CHEBI:15377"/>
        <dbReference type="ChEBI" id="CHEBI:15378"/>
        <dbReference type="ChEBI" id="CHEBI:15379"/>
        <dbReference type="ChEBI" id="CHEBI:16526"/>
        <dbReference type="ChEBI" id="CHEBI:16810"/>
        <dbReference type="ChEBI" id="CHEBI:18153"/>
        <dbReference type="EC" id="1.13.12.19"/>
    </reaction>
</comment>
<keyword evidence="11" id="KW-0408">Iron</keyword>
<keyword evidence="11" id="KW-0560">Oxidoreductase</keyword>
<evidence type="ECO:0000256" key="3">
    <source>
        <dbReference type="ARBA" id="ARBA00012293"/>
    </source>
</evidence>
<feature type="domain" description="Fe2OG dioxygenase" evidence="12">
    <location>
        <begin position="183"/>
        <end position="290"/>
    </location>
</feature>
<evidence type="ECO:0000256" key="7">
    <source>
        <dbReference type="ARBA" id="ARBA00031011"/>
    </source>
</evidence>
<evidence type="ECO:0000256" key="4">
    <source>
        <dbReference type="ARBA" id="ARBA00012531"/>
    </source>
</evidence>
<dbReference type="SUPFAM" id="SSF51197">
    <property type="entry name" value="Clavaminate synthase-like"/>
    <property type="match status" value="1"/>
</dbReference>
<accession>A0ABX0JN19</accession>
<evidence type="ECO:0000256" key="10">
    <source>
        <dbReference type="ARBA" id="ARBA00049359"/>
    </source>
</evidence>
<comment type="catalytic activity">
    <reaction evidence="10">
        <text>L-arginine + 2-oxoglutarate + O2 = guanidine + L-glutamate 5-semialdehyde + succinate + CO2</text>
        <dbReference type="Rhea" id="RHEA:31535"/>
        <dbReference type="ChEBI" id="CHEBI:15379"/>
        <dbReference type="ChEBI" id="CHEBI:16526"/>
        <dbReference type="ChEBI" id="CHEBI:16810"/>
        <dbReference type="ChEBI" id="CHEBI:30031"/>
        <dbReference type="ChEBI" id="CHEBI:30087"/>
        <dbReference type="ChEBI" id="CHEBI:32682"/>
        <dbReference type="ChEBI" id="CHEBI:58066"/>
        <dbReference type="EC" id="1.14.20.7"/>
    </reaction>
</comment>
<dbReference type="RefSeq" id="WP_173583198.1">
    <property type="nucleotide sequence ID" value="NZ_WOTB01000010.1"/>
</dbReference>
<evidence type="ECO:0000256" key="8">
    <source>
        <dbReference type="ARBA" id="ARBA00031282"/>
    </source>
</evidence>
<evidence type="ECO:0000313" key="14">
    <source>
        <dbReference type="Proteomes" id="UP000635278"/>
    </source>
</evidence>
<proteinExistence type="inferred from homology"/>
<name>A0ABX0JN19_9PROT</name>
<keyword evidence="11" id="KW-0479">Metal-binding</keyword>
<reference evidence="13 14" key="1">
    <citation type="journal article" date="2020" name="Int. J. Syst. Evol. Microbiol.">
        <title>Novel acetic acid bacteria from cider fermentations: Acetobacter conturbans sp. nov. and Acetobacter fallax sp. nov.</title>
        <authorList>
            <person name="Sombolestani A.S."/>
            <person name="Cleenwerck I."/>
            <person name="Cnockaert M."/>
            <person name="Borremans W."/>
            <person name="Wieme A.D."/>
            <person name="De Vuyst L."/>
            <person name="Vandamme P."/>
        </authorList>
    </citation>
    <scope>NUCLEOTIDE SEQUENCE [LARGE SCALE GENOMIC DNA]</scope>
    <source>
        <strain evidence="13 14">LMG 30640</strain>
    </source>
</reference>
<evidence type="ECO:0000256" key="2">
    <source>
        <dbReference type="ARBA" id="ARBA00004767"/>
    </source>
</evidence>
<dbReference type="InterPro" id="IPR050231">
    <property type="entry name" value="Iron_ascorbate_oxido_reductase"/>
</dbReference>
<dbReference type="Pfam" id="PF03171">
    <property type="entry name" value="2OG-FeII_Oxy"/>
    <property type="match status" value="1"/>
</dbReference>
<organism evidence="13 14">
    <name type="scientific">Acetobacter musti</name>
    <dbReference type="NCBI Taxonomy" id="864732"/>
    <lineage>
        <taxon>Bacteria</taxon>
        <taxon>Pseudomonadati</taxon>
        <taxon>Pseudomonadota</taxon>
        <taxon>Alphaproteobacteria</taxon>
        <taxon>Acetobacterales</taxon>
        <taxon>Acetobacteraceae</taxon>
        <taxon>Acetobacter</taxon>
    </lineage>
</organism>
<protein>
    <recommendedName>
        <fullName evidence="5">2-oxoglutarate-dependent ethylene/succinate-forming enzyme</fullName>
        <ecNumber evidence="4">1.13.12.19</ecNumber>
        <ecNumber evidence="3">1.14.20.7</ecNumber>
    </recommendedName>
    <alternativeName>
        <fullName evidence="7">2-oxoglutarate dioxygenase (ethylene-forming)</fullName>
    </alternativeName>
    <alternativeName>
        <fullName evidence="8">2-oxoglutarate/L-arginine monooxygenase/decarboxylase (succinate-forming)</fullName>
    </alternativeName>
</protein>
<evidence type="ECO:0000259" key="12">
    <source>
        <dbReference type="PROSITE" id="PS51471"/>
    </source>
</evidence>
<evidence type="ECO:0000256" key="6">
    <source>
        <dbReference type="ARBA" id="ARBA00022666"/>
    </source>
</evidence>
<evidence type="ECO:0000256" key="5">
    <source>
        <dbReference type="ARBA" id="ARBA00019045"/>
    </source>
</evidence>
<dbReference type="Proteomes" id="UP000635278">
    <property type="component" value="Unassembled WGS sequence"/>
</dbReference>
<dbReference type="EC" id="1.13.12.19" evidence="4"/>
<dbReference type="Pfam" id="PF14226">
    <property type="entry name" value="DIOX_N"/>
    <property type="match status" value="1"/>
</dbReference>